<sequence length="328" mass="37118">TIATSKFEPTYARQAFPCFDEPNMKAKYIVHLLKPKKENYIALSNYPVAKTESYDDNNDLVTFEETVSMSTYLSCFIVSDFTHTETSFNNNGTLTPLRVYASPGNLNKTTYAGEVAKKVIEYYVDYFGIPYPLPKLDMVAIPDFVSGAMEHWGLVTYRETALLYTDTTHSSANKERVATVIAHELAHSWFGNLVTMDWWNDLWLNEGFASYIEFKGTDAAEPTWDIMSQFQISDLHPVLSLDATLSSHPIVVTVTTPDEITSIFDTISYNKGASILRMLENTVGVVNFQKGVTNYLNKYAYGNAVTKNFLDEIQAVVRYFKGLIPYIF</sequence>
<keyword evidence="17" id="KW-0482">Metalloprotease</keyword>
<dbReference type="Proteomes" id="UP000625711">
    <property type="component" value="Unassembled WGS sequence"/>
</dbReference>
<evidence type="ECO:0000256" key="5">
    <source>
        <dbReference type="ARBA" id="ARBA00011748"/>
    </source>
</evidence>
<keyword evidence="19" id="KW-0325">Glycoprotein</keyword>
<evidence type="ECO:0000256" key="10">
    <source>
        <dbReference type="ARBA" id="ARBA00022692"/>
    </source>
</evidence>
<dbReference type="PRINTS" id="PR00756">
    <property type="entry name" value="ALADIPTASE"/>
</dbReference>
<dbReference type="InterPro" id="IPR050344">
    <property type="entry name" value="Peptidase_M1_aminopeptidases"/>
</dbReference>
<evidence type="ECO:0000313" key="26">
    <source>
        <dbReference type="EMBL" id="KAF7276857.1"/>
    </source>
</evidence>
<dbReference type="PANTHER" id="PTHR11533:SF276">
    <property type="entry name" value="GLUTAMYL AMINOPEPTIDASE"/>
    <property type="match status" value="1"/>
</dbReference>
<dbReference type="GO" id="GO:0005737">
    <property type="term" value="C:cytoplasm"/>
    <property type="evidence" value="ECO:0007669"/>
    <property type="project" value="TreeGrafter"/>
</dbReference>
<evidence type="ECO:0000256" key="2">
    <source>
        <dbReference type="ARBA" id="ARBA00004606"/>
    </source>
</evidence>
<proteinExistence type="inferred from homology"/>
<comment type="subunit">
    <text evidence="5">Homodimer; disulfide-linked.</text>
</comment>
<feature type="binding site" evidence="22">
    <location>
        <position position="187"/>
    </location>
    <ligand>
        <name>Zn(2+)</name>
        <dbReference type="ChEBI" id="CHEBI:29105"/>
        <note>catalytic</note>
    </ligand>
</feature>
<comment type="caution">
    <text evidence="26">The sequence shown here is derived from an EMBL/GenBank/DDBJ whole genome shotgun (WGS) entry which is preliminary data.</text>
</comment>
<dbReference type="FunFam" id="1.10.390.10:FF:000016">
    <property type="entry name" value="Glutamyl aminopeptidase"/>
    <property type="match status" value="1"/>
</dbReference>
<evidence type="ECO:0000256" key="1">
    <source>
        <dbReference type="ARBA" id="ARBA00001703"/>
    </source>
</evidence>
<gene>
    <name evidence="26" type="ORF">GWI33_009713</name>
</gene>
<comment type="cofactor">
    <cofactor evidence="22">
        <name>Zn(2+)</name>
        <dbReference type="ChEBI" id="CHEBI:29105"/>
    </cofactor>
    <text evidence="22">Binds 1 zinc ion per subunit.</text>
</comment>
<dbReference type="EC" id="3.4.11.7" evidence="6"/>
<reference evidence="26" key="1">
    <citation type="submission" date="2020-08" db="EMBL/GenBank/DDBJ databases">
        <title>Genome sequencing and assembly of the red palm weevil Rhynchophorus ferrugineus.</title>
        <authorList>
            <person name="Dias G.B."/>
            <person name="Bergman C.M."/>
            <person name="Manee M."/>
        </authorList>
    </citation>
    <scope>NUCLEOTIDE SEQUENCE</scope>
    <source>
        <strain evidence="26">AA-2017</strain>
        <tissue evidence="26">Whole larva</tissue>
    </source>
</reference>
<feature type="site" description="Transition state stabilizer" evidence="23">
    <location>
        <position position="269"/>
    </location>
</feature>
<keyword evidence="16" id="KW-1133">Transmembrane helix</keyword>
<feature type="active site" description="Proton acceptor" evidence="21">
    <location>
        <position position="184"/>
    </location>
</feature>
<keyword evidence="18" id="KW-0472">Membrane</keyword>
<evidence type="ECO:0000256" key="21">
    <source>
        <dbReference type="PIRSR" id="PIRSR634016-1"/>
    </source>
</evidence>
<feature type="non-terminal residue" evidence="26">
    <location>
        <position position="1"/>
    </location>
</feature>
<dbReference type="AlphaFoldDB" id="A0A834I969"/>
<evidence type="ECO:0000256" key="3">
    <source>
        <dbReference type="ARBA" id="ARBA00004609"/>
    </source>
</evidence>
<protein>
    <recommendedName>
        <fullName evidence="6">glutamyl aminopeptidase</fullName>
        <ecNumber evidence="6">3.4.11.7</ecNumber>
    </recommendedName>
</protein>
<dbReference type="InterPro" id="IPR042097">
    <property type="entry name" value="Aminopeptidase_N-like_N_sf"/>
</dbReference>
<feature type="binding site" evidence="22">
    <location>
        <position position="206"/>
    </location>
    <ligand>
        <name>Zn(2+)</name>
        <dbReference type="ChEBI" id="CHEBI:29105"/>
        <note>catalytic</note>
    </ligand>
</feature>
<comment type="subcellular location">
    <subcellularLocation>
        <location evidence="3">Cell membrane</location>
        <topology evidence="3">Lipid-anchor</topology>
        <topology evidence="3">GPI-anchor</topology>
    </subcellularLocation>
    <subcellularLocation>
        <location evidence="2">Membrane</location>
        <topology evidence="2">Single-pass type II membrane protein</topology>
    </subcellularLocation>
</comment>
<evidence type="ECO:0000313" key="27">
    <source>
        <dbReference type="Proteomes" id="UP000625711"/>
    </source>
</evidence>
<dbReference type="GO" id="GO:0042277">
    <property type="term" value="F:peptide binding"/>
    <property type="evidence" value="ECO:0007669"/>
    <property type="project" value="TreeGrafter"/>
</dbReference>
<evidence type="ECO:0000256" key="16">
    <source>
        <dbReference type="ARBA" id="ARBA00022989"/>
    </source>
</evidence>
<evidence type="ECO:0000256" key="18">
    <source>
        <dbReference type="ARBA" id="ARBA00023136"/>
    </source>
</evidence>
<dbReference type="GO" id="GO:0008270">
    <property type="term" value="F:zinc ion binding"/>
    <property type="evidence" value="ECO:0007669"/>
    <property type="project" value="InterPro"/>
</dbReference>
<dbReference type="GO" id="GO:0006508">
    <property type="term" value="P:proteolysis"/>
    <property type="evidence" value="ECO:0007669"/>
    <property type="project" value="UniProtKB-KW"/>
</dbReference>
<evidence type="ECO:0000256" key="11">
    <source>
        <dbReference type="ARBA" id="ARBA00022723"/>
    </source>
</evidence>
<dbReference type="GO" id="GO:0005886">
    <property type="term" value="C:plasma membrane"/>
    <property type="evidence" value="ECO:0007669"/>
    <property type="project" value="UniProtKB-SubCell"/>
</dbReference>
<dbReference type="SUPFAM" id="SSF55486">
    <property type="entry name" value="Metalloproteases ('zincins'), catalytic domain"/>
    <property type="match status" value="1"/>
</dbReference>
<comment type="catalytic activity">
    <reaction evidence="1">
        <text>Release of N-terminal glutamate (and to a lesser extent aspartate) from a peptide.</text>
        <dbReference type="EC" id="3.4.11.7"/>
    </reaction>
</comment>
<evidence type="ECO:0000256" key="13">
    <source>
        <dbReference type="ARBA" id="ARBA00022833"/>
    </source>
</evidence>
<keyword evidence="12" id="KW-0378">Hydrolase</keyword>
<keyword evidence="10" id="KW-0812">Transmembrane</keyword>
<feature type="domain" description="Aminopeptidase N-like N-terminal" evidence="25">
    <location>
        <begin position="2"/>
        <end position="73"/>
    </location>
</feature>
<keyword evidence="14" id="KW-0106">Calcium</keyword>
<dbReference type="InterPro" id="IPR014782">
    <property type="entry name" value="Peptidase_M1_dom"/>
</dbReference>
<dbReference type="EMBL" id="JAACXV010005284">
    <property type="protein sequence ID" value="KAF7276857.1"/>
    <property type="molecule type" value="Genomic_DNA"/>
</dbReference>
<keyword evidence="11 22" id="KW-0479">Metal-binding</keyword>
<keyword evidence="9" id="KW-0645">Protease</keyword>
<dbReference type="OrthoDB" id="510539at2759"/>
<keyword evidence="15" id="KW-0735">Signal-anchor</keyword>
<organism evidence="26 27">
    <name type="scientific">Rhynchophorus ferrugineus</name>
    <name type="common">Red palm weevil</name>
    <name type="synonym">Curculio ferrugineus</name>
    <dbReference type="NCBI Taxonomy" id="354439"/>
    <lineage>
        <taxon>Eukaryota</taxon>
        <taxon>Metazoa</taxon>
        <taxon>Ecdysozoa</taxon>
        <taxon>Arthropoda</taxon>
        <taxon>Hexapoda</taxon>
        <taxon>Insecta</taxon>
        <taxon>Pterygota</taxon>
        <taxon>Neoptera</taxon>
        <taxon>Endopterygota</taxon>
        <taxon>Coleoptera</taxon>
        <taxon>Polyphaga</taxon>
        <taxon>Cucujiformia</taxon>
        <taxon>Curculionidae</taxon>
        <taxon>Dryophthorinae</taxon>
        <taxon>Rhynchophorus</taxon>
    </lineage>
</organism>
<dbReference type="GO" id="GO:0070006">
    <property type="term" value="F:metalloaminopeptidase activity"/>
    <property type="evidence" value="ECO:0007669"/>
    <property type="project" value="TreeGrafter"/>
</dbReference>
<keyword evidence="27" id="KW-1185">Reference proteome</keyword>
<evidence type="ECO:0000256" key="20">
    <source>
        <dbReference type="ARBA" id="ARBA00023288"/>
    </source>
</evidence>
<evidence type="ECO:0000256" key="19">
    <source>
        <dbReference type="ARBA" id="ARBA00023180"/>
    </source>
</evidence>
<dbReference type="Pfam" id="PF17900">
    <property type="entry name" value="Peptidase_M1_N"/>
    <property type="match status" value="1"/>
</dbReference>
<accession>A0A834I969</accession>
<keyword evidence="20" id="KW-0449">Lipoprotein</keyword>
<evidence type="ECO:0000256" key="6">
    <source>
        <dbReference type="ARBA" id="ARBA00012567"/>
    </source>
</evidence>
<evidence type="ECO:0000259" key="25">
    <source>
        <dbReference type="Pfam" id="PF17900"/>
    </source>
</evidence>
<evidence type="ECO:0000256" key="23">
    <source>
        <dbReference type="PIRSR" id="PIRSR634016-4"/>
    </source>
</evidence>
<evidence type="ECO:0000256" key="15">
    <source>
        <dbReference type="ARBA" id="ARBA00022968"/>
    </source>
</evidence>
<dbReference type="InterPro" id="IPR034016">
    <property type="entry name" value="M1_APN-typ"/>
</dbReference>
<keyword evidence="7" id="KW-0031">Aminopeptidase</keyword>
<dbReference type="PANTHER" id="PTHR11533">
    <property type="entry name" value="PROTEASE M1 ZINC METALLOPROTEASE"/>
    <property type="match status" value="1"/>
</dbReference>
<keyword evidence="13 22" id="KW-0862">Zinc</keyword>
<dbReference type="Pfam" id="PF01433">
    <property type="entry name" value="Peptidase_M1"/>
    <property type="match status" value="1"/>
</dbReference>
<dbReference type="GO" id="GO:0005615">
    <property type="term" value="C:extracellular space"/>
    <property type="evidence" value="ECO:0007669"/>
    <property type="project" value="TreeGrafter"/>
</dbReference>
<dbReference type="GO" id="GO:0004230">
    <property type="term" value="F:glutamyl aminopeptidase activity"/>
    <property type="evidence" value="ECO:0007669"/>
    <property type="project" value="UniProtKB-EC"/>
</dbReference>
<keyword evidence="8" id="KW-0336">GPI-anchor</keyword>
<feature type="domain" description="Peptidase M1 membrane alanine aminopeptidase" evidence="24">
    <location>
        <begin position="111"/>
        <end position="316"/>
    </location>
</feature>
<dbReference type="Gene3D" id="1.10.390.10">
    <property type="entry name" value="Neutral Protease Domain 2"/>
    <property type="match status" value="1"/>
</dbReference>
<dbReference type="Gene3D" id="2.60.40.1730">
    <property type="entry name" value="tricorn interacting facor f3 domain"/>
    <property type="match status" value="1"/>
</dbReference>
<evidence type="ECO:0000256" key="4">
    <source>
        <dbReference type="ARBA" id="ARBA00010136"/>
    </source>
</evidence>
<dbReference type="SUPFAM" id="SSF63737">
    <property type="entry name" value="Leukotriene A4 hydrolase N-terminal domain"/>
    <property type="match status" value="1"/>
</dbReference>
<dbReference type="InterPro" id="IPR001930">
    <property type="entry name" value="Peptidase_M1"/>
</dbReference>
<dbReference type="GO" id="GO:0043171">
    <property type="term" value="P:peptide catabolic process"/>
    <property type="evidence" value="ECO:0007669"/>
    <property type="project" value="TreeGrafter"/>
</dbReference>
<evidence type="ECO:0000256" key="8">
    <source>
        <dbReference type="ARBA" id="ARBA00022622"/>
    </source>
</evidence>
<evidence type="ECO:0000256" key="17">
    <source>
        <dbReference type="ARBA" id="ARBA00023049"/>
    </source>
</evidence>
<dbReference type="GO" id="GO:0098552">
    <property type="term" value="C:side of membrane"/>
    <property type="evidence" value="ECO:0007669"/>
    <property type="project" value="UniProtKB-KW"/>
</dbReference>
<dbReference type="InterPro" id="IPR027268">
    <property type="entry name" value="Peptidase_M4/M1_CTD_sf"/>
</dbReference>
<dbReference type="InterPro" id="IPR045357">
    <property type="entry name" value="Aminopeptidase_N-like_N"/>
</dbReference>
<evidence type="ECO:0000256" key="14">
    <source>
        <dbReference type="ARBA" id="ARBA00022837"/>
    </source>
</evidence>
<evidence type="ECO:0000256" key="12">
    <source>
        <dbReference type="ARBA" id="ARBA00022801"/>
    </source>
</evidence>
<name>A0A834I969_RHYFE</name>
<evidence type="ECO:0000256" key="7">
    <source>
        <dbReference type="ARBA" id="ARBA00022438"/>
    </source>
</evidence>
<comment type="similarity">
    <text evidence="4">Belongs to the peptidase M1 family.</text>
</comment>
<feature type="binding site" evidence="22">
    <location>
        <position position="183"/>
    </location>
    <ligand>
        <name>Zn(2+)</name>
        <dbReference type="ChEBI" id="CHEBI:29105"/>
        <note>catalytic</note>
    </ligand>
</feature>
<evidence type="ECO:0000256" key="9">
    <source>
        <dbReference type="ARBA" id="ARBA00022670"/>
    </source>
</evidence>
<dbReference type="CDD" id="cd09601">
    <property type="entry name" value="M1_APN-Q_like"/>
    <property type="match status" value="1"/>
</dbReference>
<evidence type="ECO:0000256" key="22">
    <source>
        <dbReference type="PIRSR" id="PIRSR634016-3"/>
    </source>
</evidence>
<evidence type="ECO:0000259" key="24">
    <source>
        <dbReference type="Pfam" id="PF01433"/>
    </source>
</evidence>